<proteinExistence type="predicted"/>
<evidence type="ECO:0000313" key="2">
    <source>
        <dbReference type="EMBL" id="CAB3405344.1"/>
    </source>
</evidence>
<protein>
    <recommendedName>
        <fullName evidence="4">Bestrophin homolog</fullName>
    </recommendedName>
</protein>
<evidence type="ECO:0008006" key="4">
    <source>
        <dbReference type="Google" id="ProtNLM"/>
    </source>
</evidence>
<name>A0A8S1F0V5_9PELO</name>
<evidence type="ECO:0000313" key="3">
    <source>
        <dbReference type="Proteomes" id="UP000494206"/>
    </source>
</evidence>
<dbReference type="EMBL" id="CADEPM010000004">
    <property type="protein sequence ID" value="CAB3405344.1"/>
    <property type="molecule type" value="Genomic_DNA"/>
</dbReference>
<keyword evidence="1" id="KW-0732">Signal</keyword>
<organism evidence="2 3">
    <name type="scientific">Caenorhabditis bovis</name>
    <dbReference type="NCBI Taxonomy" id="2654633"/>
    <lineage>
        <taxon>Eukaryota</taxon>
        <taxon>Metazoa</taxon>
        <taxon>Ecdysozoa</taxon>
        <taxon>Nematoda</taxon>
        <taxon>Chromadorea</taxon>
        <taxon>Rhabditida</taxon>
        <taxon>Rhabditina</taxon>
        <taxon>Rhabditomorpha</taxon>
        <taxon>Rhabditoidea</taxon>
        <taxon>Rhabditidae</taxon>
        <taxon>Peloderinae</taxon>
        <taxon>Caenorhabditis</taxon>
    </lineage>
</organism>
<evidence type="ECO:0000256" key="1">
    <source>
        <dbReference type="SAM" id="SignalP"/>
    </source>
</evidence>
<feature type="chain" id="PRO_5035777107" description="Bestrophin homolog" evidence="1">
    <location>
        <begin position="19"/>
        <end position="134"/>
    </location>
</feature>
<accession>A0A8S1F0V5</accession>
<feature type="signal peptide" evidence="1">
    <location>
        <begin position="1"/>
        <end position="18"/>
    </location>
</feature>
<reference evidence="2 3" key="1">
    <citation type="submission" date="2020-04" db="EMBL/GenBank/DDBJ databases">
        <authorList>
            <person name="Laetsch R D."/>
            <person name="Stevens L."/>
            <person name="Kumar S."/>
            <person name="Blaxter L. M."/>
        </authorList>
    </citation>
    <scope>NUCLEOTIDE SEQUENCE [LARGE SCALE GENOMIC DNA]</scope>
</reference>
<comment type="caution">
    <text evidence="2">The sequence shown here is derived from an EMBL/GenBank/DDBJ whole genome shotgun (WGS) entry which is preliminary data.</text>
</comment>
<dbReference type="Proteomes" id="UP000494206">
    <property type="component" value="Unassembled WGS sequence"/>
</dbReference>
<keyword evidence="3" id="KW-1185">Reference proteome</keyword>
<dbReference type="AlphaFoldDB" id="A0A8S1F0V5"/>
<gene>
    <name evidence="2" type="ORF">CBOVIS_LOCUS7552</name>
</gene>
<sequence>MLGFEVCALLSIVRLARIITNAPKIGEIWVQLCAYMVAQTVRSLTERTVNETLEDAVIDIGHIAFIECLVMVVGQWAAAENMLVWMGYTNAKWQPAAADDLFDGFEFDGDEYEVESINDEHEELSGDEQEFEWI</sequence>